<sequence>MLKELKQYLREDDNEDILKNLLENGKQYLNKLAGVELDYESNILAKTLLLDYCRYRYNNAIEYFLENFKEDILRLQLESAVMWSAKQKANNE</sequence>
<keyword evidence="2" id="KW-1185">Reference proteome</keyword>
<evidence type="ECO:0000313" key="2">
    <source>
        <dbReference type="Proteomes" id="UP000473885"/>
    </source>
</evidence>
<dbReference type="AlphaFoldDB" id="A0A6M0RCH6"/>
<proteinExistence type="predicted"/>
<accession>A0A6M0RCH6</accession>
<gene>
    <name evidence="1" type="ORF">FDF74_12315</name>
</gene>
<dbReference type="EMBL" id="SXDP01000017">
    <property type="protein sequence ID" value="NEZ47966.1"/>
    <property type="molecule type" value="Genomic_DNA"/>
</dbReference>
<dbReference type="Proteomes" id="UP000473885">
    <property type="component" value="Unassembled WGS sequence"/>
</dbReference>
<reference evidence="1 2" key="1">
    <citation type="submission" date="2019-04" db="EMBL/GenBank/DDBJ databases">
        <title>Genome sequencing of Clostridium botulinum Groups I-IV and Clostridium butyricum.</title>
        <authorList>
            <person name="Brunt J."/>
            <person name="Van Vliet A.H.M."/>
            <person name="Stringer S.C."/>
            <person name="Carter A.T."/>
            <person name="Peck M.W."/>
        </authorList>
    </citation>
    <scope>NUCLEOTIDE SEQUENCE [LARGE SCALE GENOMIC DNA]</scope>
    <source>
        <strain evidence="1 2">IFR 18/094</strain>
    </source>
</reference>
<evidence type="ECO:0008006" key="3">
    <source>
        <dbReference type="Google" id="ProtNLM"/>
    </source>
</evidence>
<evidence type="ECO:0000313" key="1">
    <source>
        <dbReference type="EMBL" id="NEZ47966.1"/>
    </source>
</evidence>
<organism evidence="1 2">
    <name type="scientific">Clostridium niameyense</name>
    <dbReference type="NCBI Taxonomy" id="1622073"/>
    <lineage>
        <taxon>Bacteria</taxon>
        <taxon>Bacillati</taxon>
        <taxon>Bacillota</taxon>
        <taxon>Clostridia</taxon>
        <taxon>Eubacteriales</taxon>
        <taxon>Clostridiaceae</taxon>
        <taxon>Clostridium</taxon>
    </lineage>
</organism>
<name>A0A6M0RCH6_9CLOT</name>
<protein>
    <recommendedName>
        <fullName evidence="3">Phage gp6-like head-tail connector protein</fullName>
    </recommendedName>
</protein>
<dbReference type="RefSeq" id="WP_163249934.1">
    <property type="nucleotide sequence ID" value="NZ_SXDP01000017.1"/>
</dbReference>
<comment type="caution">
    <text evidence="1">The sequence shown here is derived from an EMBL/GenBank/DDBJ whole genome shotgun (WGS) entry which is preliminary data.</text>
</comment>